<gene>
    <name evidence="1" type="ORF">L2E82_12887</name>
</gene>
<reference evidence="2" key="1">
    <citation type="journal article" date="2022" name="Mol. Ecol. Resour.">
        <title>The genomes of chicory, endive, great burdock and yacon provide insights into Asteraceae palaeo-polyploidization history and plant inulin production.</title>
        <authorList>
            <person name="Fan W."/>
            <person name="Wang S."/>
            <person name="Wang H."/>
            <person name="Wang A."/>
            <person name="Jiang F."/>
            <person name="Liu H."/>
            <person name="Zhao H."/>
            <person name="Xu D."/>
            <person name="Zhang Y."/>
        </authorList>
    </citation>
    <scope>NUCLEOTIDE SEQUENCE [LARGE SCALE GENOMIC DNA]</scope>
    <source>
        <strain evidence="2">cv. Punajuju</strain>
    </source>
</reference>
<dbReference type="EMBL" id="CM042010">
    <property type="protein sequence ID" value="KAI3782830.1"/>
    <property type="molecule type" value="Genomic_DNA"/>
</dbReference>
<name>A0ACB9GIB5_CICIN</name>
<dbReference type="Proteomes" id="UP001055811">
    <property type="component" value="Linkage Group LG02"/>
</dbReference>
<organism evidence="1 2">
    <name type="scientific">Cichorium intybus</name>
    <name type="common">Chicory</name>
    <dbReference type="NCBI Taxonomy" id="13427"/>
    <lineage>
        <taxon>Eukaryota</taxon>
        <taxon>Viridiplantae</taxon>
        <taxon>Streptophyta</taxon>
        <taxon>Embryophyta</taxon>
        <taxon>Tracheophyta</taxon>
        <taxon>Spermatophyta</taxon>
        <taxon>Magnoliopsida</taxon>
        <taxon>eudicotyledons</taxon>
        <taxon>Gunneridae</taxon>
        <taxon>Pentapetalae</taxon>
        <taxon>asterids</taxon>
        <taxon>campanulids</taxon>
        <taxon>Asterales</taxon>
        <taxon>Asteraceae</taxon>
        <taxon>Cichorioideae</taxon>
        <taxon>Cichorieae</taxon>
        <taxon>Cichoriinae</taxon>
        <taxon>Cichorium</taxon>
    </lineage>
</organism>
<protein>
    <submittedName>
        <fullName evidence="1">Uncharacterized protein</fullName>
    </submittedName>
</protein>
<keyword evidence="2" id="KW-1185">Reference proteome</keyword>
<accession>A0ACB9GIB5</accession>
<comment type="caution">
    <text evidence="1">The sequence shown here is derived from an EMBL/GenBank/DDBJ whole genome shotgun (WGS) entry which is preliminary data.</text>
</comment>
<evidence type="ECO:0000313" key="2">
    <source>
        <dbReference type="Proteomes" id="UP001055811"/>
    </source>
</evidence>
<proteinExistence type="predicted"/>
<reference evidence="1 2" key="2">
    <citation type="journal article" date="2022" name="Mol. Ecol. Resour.">
        <title>The genomes of chicory, endive, great burdock and yacon provide insights into Asteraceae paleo-polyploidization history and plant inulin production.</title>
        <authorList>
            <person name="Fan W."/>
            <person name="Wang S."/>
            <person name="Wang H."/>
            <person name="Wang A."/>
            <person name="Jiang F."/>
            <person name="Liu H."/>
            <person name="Zhao H."/>
            <person name="Xu D."/>
            <person name="Zhang Y."/>
        </authorList>
    </citation>
    <scope>NUCLEOTIDE SEQUENCE [LARGE SCALE GENOMIC DNA]</scope>
    <source>
        <strain evidence="2">cv. Punajuju</strain>
        <tissue evidence="1">Leaves</tissue>
    </source>
</reference>
<evidence type="ECO:0000313" key="1">
    <source>
        <dbReference type="EMBL" id="KAI3782830.1"/>
    </source>
</evidence>
<sequence length="130" mass="14291">MVKDEGWIDEVGEEEVNSEDDSSMDTSEDDDNWRDDYSSNNSVGSQSEAGFWSDGEPQIDVEKVHQQSGNDGLGRANSKGNQELEAEKDNDCETEGANSQQKGTNGYEGNMRSRHALSPGVWGRQDVRGS</sequence>